<feature type="region of interest" description="Disordered" evidence="1">
    <location>
        <begin position="204"/>
        <end position="338"/>
    </location>
</feature>
<proteinExistence type="predicted"/>
<dbReference type="EMBL" id="SWLB01000001">
    <property type="protein sequence ID" value="KAF3341655.1"/>
    <property type="molecule type" value="Genomic_DNA"/>
</dbReference>
<feature type="region of interest" description="Disordered" evidence="1">
    <location>
        <begin position="1"/>
        <end position="57"/>
    </location>
</feature>
<dbReference type="PANTHER" id="PTHR33673">
    <property type="entry name" value="SUPPRESSOR SRP40-LIKE PROTEIN"/>
    <property type="match status" value="1"/>
</dbReference>
<keyword evidence="3" id="KW-1185">Reference proteome</keyword>
<accession>A0A833VTG8</accession>
<gene>
    <name evidence="2" type="ORF">FCM35_KLT00293</name>
</gene>
<dbReference type="PANTHER" id="PTHR33673:SF36">
    <property type="entry name" value="MYB-LIKE PROTEIN Q"/>
    <property type="match status" value="1"/>
</dbReference>
<name>A0A833VTG8_9POAL</name>
<feature type="compositionally biased region" description="Polar residues" evidence="1">
    <location>
        <begin position="304"/>
        <end position="318"/>
    </location>
</feature>
<organism evidence="2 3">
    <name type="scientific">Carex littledalei</name>
    <dbReference type="NCBI Taxonomy" id="544730"/>
    <lineage>
        <taxon>Eukaryota</taxon>
        <taxon>Viridiplantae</taxon>
        <taxon>Streptophyta</taxon>
        <taxon>Embryophyta</taxon>
        <taxon>Tracheophyta</taxon>
        <taxon>Spermatophyta</taxon>
        <taxon>Magnoliopsida</taxon>
        <taxon>Liliopsida</taxon>
        <taxon>Poales</taxon>
        <taxon>Cyperaceae</taxon>
        <taxon>Cyperoideae</taxon>
        <taxon>Cariceae</taxon>
        <taxon>Carex</taxon>
        <taxon>Carex subgen. Euthyceras</taxon>
    </lineage>
</organism>
<feature type="compositionally biased region" description="Basic and acidic residues" evidence="1">
    <location>
        <begin position="27"/>
        <end position="40"/>
    </location>
</feature>
<feature type="compositionally biased region" description="Basic and acidic residues" evidence="1">
    <location>
        <begin position="255"/>
        <end position="265"/>
    </location>
</feature>
<evidence type="ECO:0000313" key="2">
    <source>
        <dbReference type="EMBL" id="KAF3341655.1"/>
    </source>
</evidence>
<reference evidence="2" key="1">
    <citation type="submission" date="2020-01" db="EMBL/GenBank/DDBJ databases">
        <title>Genome sequence of Kobresia littledalei, the first chromosome-level genome in the family Cyperaceae.</title>
        <authorList>
            <person name="Qu G."/>
        </authorList>
    </citation>
    <scope>NUCLEOTIDE SEQUENCE</scope>
    <source>
        <strain evidence="2">C.B.Clarke</strain>
        <tissue evidence="2">Leaf</tissue>
    </source>
</reference>
<protein>
    <submittedName>
        <fullName evidence="2">Uncharacterized protein</fullName>
    </submittedName>
</protein>
<evidence type="ECO:0000313" key="3">
    <source>
        <dbReference type="Proteomes" id="UP000623129"/>
    </source>
</evidence>
<dbReference type="AlphaFoldDB" id="A0A833VTG8"/>
<feature type="compositionally biased region" description="Basic and acidic residues" evidence="1">
    <location>
        <begin position="226"/>
        <end position="235"/>
    </location>
</feature>
<feature type="compositionally biased region" description="Low complexity" evidence="1">
    <location>
        <begin position="319"/>
        <end position="330"/>
    </location>
</feature>
<feature type="compositionally biased region" description="Low complexity" evidence="1">
    <location>
        <begin position="42"/>
        <end position="51"/>
    </location>
</feature>
<evidence type="ECO:0000256" key="1">
    <source>
        <dbReference type="SAM" id="MobiDB-lite"/>
    </source>
</evidence>
<feature type="compositionally biased region" description="Basic and acidic residues" evidence="1">
    <location>
        <begin position="7"/>
        <end position="20"/>
    </location>
</feature>
<dbReference type="Proteomes" id="UP000623129">
    <property type="component" value="Unassembled WGS sequence"/>
</dbReference>
<sequence>MEQITVPDKDLSDKNEDNKYEPFTFELKPDSHYEPDKIEYRSFSSTSSSSDSDSDDDFIQLDTISITNSAISHKNSNPNPLLIPTLRPDFSTCPVKTTNCSDVPAPQDSNRIPTAIFTTQSKAPMEWSVTSAESLFSLNISNSSFTLENASYNGLPPDSPVPTTPGSAISVVSDLSLVGFGGPLEALEETREGGNDEVVKENSVELGTDGGKLVNVSAANSQRSDSSARDERTDTIDVEPQPDLPTPAISQSVSDKPESEPKSEPEPEPELPPSSNSDQLTQPPKAQVMAAPDKVEHPAGTDKTAATNENSDTNEATKTSSTTSTSNGSFCSCCSFSS</sequence>
<comment type="caution">
    <text evidence="2">The sequence shown here is derived from an EMBL/GenBank/DDBJ whole genome shotgun (WGS) entry which is preliminary data.</text>
</comment>